<dbReference type="InterPro" id="IPR017850">
    <property type="entry name" value="Alkaline_phosphatase_core_sf"/>
</dbReference>
<keyword evidence="10" id="KW-0325">Glycoprotein</keyword>
<feature type="transmembrane region" description="Helical" evidence="11">
    <location>
        <begin position="435"/>
        <end position="457"/>
    </location>
</feature>
<evidence type="ECO:0000256" key="8">
    <source>
        <dbReference type="ARBA" id="ARBA00022989"/>
    </source>
</evidence>
<keyword evidence="9 11" id="KW-0472">Membrane</keyword>
<name>A0A6P7SEE5_9MOLL</name>
<dbReference type="UniPathway" id="UPA00196"/>
<evidence type="ECO:0000256" key="3">
    <source>
        <dbReference type="ARBA" id="ARBA00005315"/>
    </source>
</evidence>
<feature type="transmembrane region" description="Helical" evidence="11">
    <location>
        <begin position="949"/>
        <end position="969"/>
    </location>
</feature>
<dbReference type="KEGG" id="osn:115212044"/>
<feature type="transmembrane region" description="Helical" evidence="11">
    <location>
        <begin position="830"/>
        <end position="847"/>
    </location>
</feature>
<dbReference type="CDD" id="cd16024">
    <property type="entry name" value="GPI_EPT_2"/>
    <property type="match status" value="1"/>
</dbReference>
<feature type="transmembrane region" description="Helical" evidence="11">
    <location>
        <begin position="702"/>
        <end position="721"/>
    </location>
</feature>
<dbReference type="RefSeq" id="XP_029636707.1">
    <property type="nucleotide sequence ID" value="XM_029780847.2"/>
</dbReference>
<evidence type="ECO:0000256" key="7">
    <source>
        <dbReference type="ARBA" id="ARBA00022824"/>
    </source>
</evidence>
<feature type="transmembrane region" description="Helical" evidence="11">
    <location>
        <begin position="778"/>
        <end position="799"/>
    </location>
</feature>
<comment type="similarity">
    <text evidence="3">Belongs to the PIGG/PIGN/PIGO family. PIGG subfamily.</text>
</comment>
<organism evidence="13 14">
    <name type="scientific">Octopus sinensis</name>
    <name type="common">East Asian common octopus</name>
    <dbReference type="NCBI Taxonomy" id="2607531"/>
    <lineage>
        <taxon>Eukaryota</taxon>
        <taxon>Metazoa</taxon>
        <taxon>Spiralia</taxon>
        <taxon>Lophotrochozoa</taxon>
        <taxon>Mollusca</taxon>
        <taxon>Cephalopoda</taxon>
        <taxon>Coleoidea</taxon>
        <taxon>Octopodiformes</taxon>
        <taxon>Octopoda</taxon>
        <taxon>Incirrata</taxon>
        <taxon>Octopodidae</taxon>
        <taxon>Octopus</taxon>
    </lineage>
</organism>
<dbReference type="InterPro" id="IPR039527">
    <property type="entry name" value="PIGG/GPI7"/>
</dbReference>
<feature type="transmembrane region" description="Helical" evidence="11">
    <location>
        <begin position="910"/>
        <end position="934"/>
    </location>
</feature>
<dbReference type="GO" id="GO:0006506">
    <property type="term" value="P:GPI anchor biosynthetic process"/>
    <property type="evidence" value="ECO:0007669"/>
    <property type="project" value="UniProtKB-UniPathway"/>
</dbReference>
<dbReference type="InterPro" id="IPR045687">
    <property type="entry name" value="PIGG/GPI7_C"/>
</dbReference>
<feature type="transmembrane region" description="Helical" evidence="11">
    <location>
        <begin position="872"/>
        <end position="898"/>
    </location>
</feature>
<dbReference type="PANTHER" id="PTHR23072">
    <property type="entry name" value="PHOSPHATIDYLINOSITOL GLYCAN-RELATED"/>
    <property type="match status" value="1"/>
</dbReference>
<evidence type="ECO:0000256" key="10">
    <source>
        <dbReference type="ARBA" id="ARBA00023180"/>
    </source>
</evidence>
<comment type="pathway">
    <text evidence="2">Glycolipid biosynthesis; glycosylphosphatidylinositol-anchor biosynthesis.</text>
</comment>
<feature type="transmembrane region" description="Helical" evidence="11">
    <location>
        <begin position="741"/>
        <end position="757"/>
    </location>
</feature>
<feature type="transmembrane region" description="Helical" evidence="11">
    <location>
        <begin position="12"/>
        <end position="31"/>
    </location>
</feature>
<dbReference type="Proteomes" id="UP000515154">
    <property type="component" value="Linkage group LG5"/>
</dbReference>
<dbReference type="InterPro" id="IPR037674">
    <property type="entry name" value="PIG-G_N"/>
</dbReference>
<accession>A0A6P7SEE5</accession>
<dbReference type="GO" id="GO:0005789">
    <property type="term" value="C:endoplasmic reticulum membrane"/>
    <property type="evidence" value="ECO:0007669"/>
    <property type="project" value="UniProtKB-SubCell"/>
</dbReference>
<feature type="transmembrane region" description="Helical" evidence="11">
    <location>
        <begin position="670"/>
        <end position="690"/>
    </location>
</feature>
<gene>
    <name evidence="14" type="primary">LOC115212044</name>
</gene>
<evidence type="ECO:0000313" key="13">
    <source>
        <dbReference type="Proteomes" id="UP000515154"/>
    </source>
</evidence>
<evidence type="ECO:0000256" key="5">
    <source>
        <dbReference type="ARBA" id="ARBA00022679"/>
    </source>
</evidence>
<dbReference type="Gene3D" id="3.40.720.10">
    <property type="entry name" value="Alkaline Phosphatase, subunit A"/>
    <property type="match status" value="1"/>
</dbReference>
<feature type="transmembrane region" description="Helical" evidence="11">
    <location>
        <begin position="505"/>
        <end position="528"/>
    </location>
</feature>
<evidence type="ECO:0000256" key="1">
    <source>
        <dbReference type="ARBA" id="ARBA00004477"/>
    </source>
</evidence>
<comment type="subcellular location">
    <subcellularLocation>
        <location evidence="1">Endoplasmic reticulum membrane</location>
        <topology evidence="1">Multi-pass membrane protein</topology>
    </subcellularLocation>
</comment>
<keyword evidence="5" id="KW-0808">Transferase</keyword>
<dbReference type="SUPFAM" id="SSF53649">
    <property type="entry name" value="Alkaline phosphatase-like"/>
    <property type="match status" value="1"/>
</dbReference>
<keyword evidence="13" id="KW-1185">Reference proteome</keyword>
<dbReference type="Pfam" id="PF19316">
    <property type="entry name" value="PIGO_PIGG"/>
    <property type="match status" value="1"/>
</dbReference>
<keyword evidence="6 11" id="KW-0812">Transmembrane</keyword>
<dbReference type="InterPro" id="IPR002591">
    <property type="entry name" value="Phosphodiest/P_Trfase"/>
</dbReference>
<feature type="domain" description="GPI ethanolamine phosphate transferase 2 C-terminal" evidence="12">
    <location>
        <begin position="520"/>
        <end position="953"/>
    </location>
</feature>
<dbReference type="PANTHER" id="PTHR23072:SF0">
    <property type="entry name" value="GPI ETHANOLAMINE PHOSPHATE TRANSFERASE 2"/>
    <property type="match status" value="1"/>
</dbReference>
<feature type="transmembrane region" description="Helical" evidence="11">
    <location>
        <begin position="540"/>
        <end position="562"/>
    </location>
</feature>
<evidence type="ECO:0000256" key="6">
    <source>
        <dbReference type="ARBA" id="ARBA00022692"/>
    </source>
</evidence>
<feature type="transmembrane region" description="Helical" evidence="11">
    <location>
        <begin position="469"/>
        <end position="490"/>
    </location>
</feature>
<keyword evidence="4" id="KW-0337">GPI-anchor biosynthesis</keyword>
<evidence type="ECO:0000256" key="11">
    <source>
        <dbReference type="SAM" id="Phobius"/>
    </source>
</evidence>
<evidence type="ECO:0000256" key="4">
    <source>
        <dbReference type="ARBA" id="ARBA00022502"/>
    </source>
</evidence>
<sequence length="981" mass="112508">MATLVISQKVFTLLFVLNFFLFYCTYLFSLFPLKNNFYESKDELANISVESDGNKYDSLLNYGFRSPFSRVVVMVIDSLRADFVIHSKNSNMKYVQKLLKREEAIAYYSIAHPPTVTLPRIKAMMTGTIPGYMDVILNFGAQAAQEDNLVFQLYKAGKKIVFYGDNTWINLFPDYFHRQDGTVSFFVSDYTEVDTNVSRHLEWELQQNDWDVMILHYLGLDHIGHMAKPSSPLVEPKLQEMDKIIEFIHQKLQEQHQHQQTLMVICGDHGMSDQGSHGGSSHKEVTSAMIWLNSADNTKKDHKITFLKPFTEVDQIDITATLAIALGVAIPRNNIGVMIPDVLLPFSTLENIAHSMYINANQVLSVFKVYEPKWENNDAVLKYELAISRHQLWKNASQKYTAQWYQEGKSIVQFYHDAMKTMSSKMLLKMINHDVSGMIFSNINLWLFLYVLVVIILQKGSSSIELVITNTYCLCLFLTGLVLLAVQLLICSGKHQTILCSNPTVVILLNCASYLIILLVVSITPVFLNILKKKLVFQNFISAFVVFGTILHSVSLMSSSFIEEEHQTWYFLTCSLFAITSWYLVSRLSLEYSFSYCRPNMNPQTHELSQQRIYYNITNYGPRSQYINFNYKSCVASFLMLVLCRSQRMWNNTGDKWRDLPDLGDWLMESKNKTTLSVICAVSLLIILIVRSYQVESKGHLLLLLVAFVSTYLFHVSSNHIYLPSMFPYQCSEKGVNEAYLIKWCILLMFVKVFFGIKWQHPYQQSSNSGNTPFTHLVILKSFILCLQSGCIVLSSFLTSHPHNIVIIATAVLQEVILSYYILPIVQLPSWCVSLIYFWMANATFFYQGHSNSLSSIDVAAGYFGSTHYQPIYVGILLTLATYSGMMFWYSSLVSYLFSSSPHQQMPYRLYIASLCMILFVTASIPAYTLLVFFQRFHLFIWTVFSPKLLFIGMLFLVTSFFVLIILLFQATSIPVISIHV</sequence>
<proteinExistence type="inferred from homology"/>
<keyword evidence="7" id="KW-0256">Endoplasmic reticulum</keyword>
<dbReference type="GO" id="GO:0051267">
    <property type="term" value="F:CP2 mannose-ethanolamine phosphotransferase activity"/>
    <property type="evidence" value="ECO:0007669"/>
    <property type="project" value="TreeGrafter"/>
</dbReference>
<keyword evidence="8 11" id="KW-1133">Transmembrane helix</keyword>
<reference evidence="14" key="1">
    <citation type="submission" date="2025-08" db="UniProtKB">
        <authorList>
            <consortium name="RefSeq"/>
        </authorList>
    </citation>
    <scope>IDENTIFICATION</scope>
</reference>
<feature type="transmembrane region" description="Helical" evidence="11">
    <location>
        <begin position="568"/>
        <end position="585"/>
    </location>
</feature>
<dbReference type="Pfam" id="PF01663">
    <property type="entry name" value="Phosphodiest"/>
    <property type="match status" value="1"/>
</dbReference>
<dbReference type="AlphaFoldDB" id="A0A6P7SEE5"/>
<evidence type="ECO:0000259" key="12">
    <source>
        <dbReference type="Pfam" id="PF19316"/>
    </source>
</evidence>
<evidence type="ECO:0000256" key="2">
    <source>
        <dbReference type="ARBA" id="ARBA00004687"/>
    </source>
</evidence>
<evidence type="ECO:0000313" key="14">
    <source>
        <dbReference type="RefSeq" id="XP_029636707.1"/>
    </source>
</evidence>
<evidence type="ECO:0000256" key="9">
    <source>
        <dbReference type="ARBA" id="ARBA00023136"/>
    </source>
</evidence>
<protein>
    <submittedName>
        <fullName evidence="14">GPI ethanolamine phosphate transferase 2-like</fullName>
    </submittedName>
</protein>